<evidence type="ECO:0000256" key="1">
    <source>
        <dbReference type="SAM" id="Phobius"/>
    </source>
</evidence>
<reference evidence="2" key="2">
    <citation type="journal article" date="2021" name="PeerJ">
        <title>Extensive microbial diversity within the chicken gut microbiome revealed by metagenomics and culture.</title>
        <authorList>
            <person name="Gilroy R."/>
            <person name="Ravi A."/>
            <person name="Getino M."/>
            <person name="Pursley I."/>
            <person name="Horton D.L."/>
            <person name="Alikhan N.F."/>
            <person name="Baker D."/>
            <person name="Gharbi K."/>
            <person name="Hall N."/>
            <person name="Watson M."/>
            <person name="Adriaenssens E.M."/>
            <person name="Foster-Nyarko E."/>
            <person name="Jarju S."/>
            <person name="Secka A."/>
            <person name="Antonio M."/>
            <person name="Oren A."/>
            <person name="Chaudhuri R.R."/>
            <person name="La Ragione R."/>
            <person name="Hildebrand F."/>
            <person name="Pallen M.J."/>
        </authorList>
    </citation>
    <scope>NUCLEOTIDE SEQUENCE</scope>
    <source>
        <strain evidence="2">CHK197-8231</strain>
    </source>
</reference>
<protein>
    <submittedName>
        <fullName evidence="2">Uncharacterized protein</fullName>
    </submittedName>
</protein>
<name>A0A9D1HU83_9BACT</name>
<dbReference type="Proteomes" id="UP000824087">
    <property type="component" value="Unassembled WGS sequence"/>
</dbReference>
<sequence length="136" mass="15489">MKTDIPYQEIIANDGSNISGNWIEVEEKDDQDDMQETEKEKKKGIVDWIMSHLLSLIFGFNGIVLLVVVAIALYTDISLTLKGEYQDALCKIQSIYTYESEISDGEYEEMQGIVCKYEIGEKSYTKRIDTGKKSGR</sequence>
<proteinExistence type="predicted"/>
<dbReference type="AlphaFoldDB" id="A0A9D1HU83"/>
<keyword evidence="1" id="KW-0472">Membrane</keyword>
<comment type="caution">
    <text evidence="2">The sequence shown here is derived from an EMBL/GenBank/DDBJ whole genome shotgun (WGS) entry which is preliminary data.</text>
</comment>
<organism evidence="2 3">
    <name type="scientific">Candidatus Fimihabitans intestinipullorum</name>
    <dbReference type="NCBI Taxonomy" id="2840820"/>
    <lineage>
        <taxon>Bacteria</taxon>
        <taxon>Bacillati</taxon>
        <taxon>Mycoplasmatota</taxon>
        <taxon>Mycoplasmatota incertae sedis</taxon>
        <taxon>Candidatus Fimihabitans</taxon>
    </lineage>
</organism>
<gene>
    <name evidence="2" type="ORF">IAD49_02240</name>
</gene>
<evidence type="ECO:0000313" key="2">
    <source>
        <dbReference type="EMBL" id="HIU22382.1"/>
    </source>
</evidence>
<feature type="transmembrane region" description="Helical" evidence="1">
    <location>
        <begin position="49"/>
        <end position="74"/>
    </location>
</feature>
<accession>A0A9D1HU83</accession>
<reference evidence="2" key="1">
    <citation type="submission" date="2020-10" db="EMBL/GenBank/DDBJ databases">
        <authorList>
            <person name="Gilroy R."/>
        </authorList>
    </citation>
    <scope>NUCLEOTIDE SEQUENCE</scope>
    <source>
        <strain evidence="2">CHK197-8231</strain>
    </source>
</reference>
<keyword evidence="1" id="KW-1133">Transmembrane helix</keyword>
<keyword evidence="1" id="KW-0812">Transmembrane</keyword>
<evidence type="ECO:0000313" key="3">
    <source>
        <dbReference type="Proteomes" id="UP000824087"/>
    </source>
</evidence>
<dbReference type="EMBL" id="DVML01000012">
    <property type="protein sequence ID" value="HIU22382.1"/>
    <property type="molecule type" value="Genomic_DNA"/>
</dbReference>